<reference evidence="1 2" key="1">
    <citation type="submission" date="2020-07" db="EMBL/GenBank/DDBJ databases">
        <title>Genomic Encyclopedia of Type Strains, Phase IV (KMG-V): Genome sequencing to study the core and pangenomes of soil and plant-associated prokaryotes.</title>
        <authorList>
            <person name="Whitman W."/>
        </authorList>
    </citation>
    <scope>NUCLEOTIDE SEQUENCE [LARGE SCALE GENOMIC DNA]</scope>
    <source>
        <strain evidence="1 2">A1</strain>
    </source>
</reference>
<dbReference type="AlphaFoldDB" id="A0A7J9NWM6"/>
<dbReference type="RefSeq" id="WP_181501536.1">
    <property type="nucleotide sequence ID" value="NZ_JACDUH010000003.1"/>
</dbReference>
<gene>
    <name evidence="1" type="ORF">HNP86_001870</name>
</gene>
<name>A0A7J9NWM6_METMI</name>
<evidence type="ECO:0000313" key="1">
    <source>
        <dbReference type="EMBL" id="MBA2851711.1"/>
    </source>
</evidence>
<organism evidence="1 2">
    <name type="scientific">Methanococcus maripaludis</name>
    <name type="common">Methanococcus deltae</name>
    <dbReference type="NCBI Taxonomy" id="39152"/>
    <lineage>
        <taxon>Archaea</taxon>
        <taxon>Methanobacteriati</taxon>
        <taxon>Methanobacteriota</taxon>
        <taxon>Methanomada group</taxon>
        <taxon>Methanococci</taxon>
        <taxon>Methanococcales</taxon>
        <taxon>Methanococcaceae</taxon>
        <taxon>Methanococcus</taxon>
    </lineage>
</organism>
<sequence length="123" mass="13660">MVKVNSNQVNELNSEYGVVFEVDPDGILEMKPGLKKDVLLVNMLDKSNLPETPNVVSENVNITDEVSVVSDDVIELCQQTVTFIISQHTINIYPPLEMEAYDENVSLTYSTPQATISITQSEV</sequence>
<evidence type="ECO:0000313" key="2">
    <source>
        <dbReference type="Proteomes" id="UP000564425"/>
    </source>
</evidence>
<dbReference type="Proteomes" id="UP000564425">
    <property type="component" value="Unassembled WGS sequence"/>
</dbReference>
<comment type="caution">
    <text evidence="1">The sequence shown here is derived from an EMBL/GenBank/DDBJ whole genome shotgun (WGS) entry which is preliminary data.</text>
</comment>
<dbReference type="EMBL" id="JACDUH010000003">
    <property type="protein sequence ID" value="MBA2851711.1"/>
    <property type="molecule type" value="Genomic_DNA"/>
</dbReference>
<accession>A0A7J9NWM6</accession>
<protein>
    <submittedName>
        <fullName evidence="1">Uncharacterized protein</fullName>
    </submittedName>
</protein>
<proteinExistence type="predicted"/>